<dbReference type="InterPro" id="IPR016024">
    <property type="entry name" value="ARM-type_fold"/>
</dbReference>
<sequence>MRKILKAFGRNDNELMEPLFDTALHVSSTSGGRPRDEPARVRFVCPRSCAASIARYPAVVLEKLKRDTSDSIRVRALKLLKAFVNDGIPSTVLSIVELGGVDIAAKFISSKHKEVRTEALQTTGAMLYLEQGRESAMLTGVAKKLCGVLQDRDSTVSVAAAGALMVLAVHDSAKREIYELGAHTGFLALLHRPEYGVQLNTLKLVTVLAAHPLARDAMRTKQMEKTMRDMTEDANELLARSAKLALRAVLWTP</sequence>
<organism evidence="1 2">
    <name type="scientific">Saprolegnia parasitica (strain CBS 223.65)</name>
    <dbReference type="NCBI Taxonomy" id="695850"/>
    <lineage>
        <taxon>Eukaryota</taxon>
        <taxon>Sar</taxon>
        <taxon>Stramenopiles</taxon>
        <taxon>Oomycota</taxon>
        <taxon>Saprolegniomycetes</taxon>
        <taxon>Saprolegniales</taxon>
        <taxon>Saprolegniaceae</taxon>
        <taxon>Saprolegnia</taxon>
    </lineage>
</organism>
<dbReference type="GeneID" id="24139777"/>
<dbReference type="AlphaFoldDB" id="A0A067BD05"/>
<dbReference type="RefSeq" id="XP_012213080.1">
    <property type="nucleotide sequence ID" value="XM_012357690.1"/>
</dbReference>
<name>A0A067BD05_SAPPC</name>
<dbReference type="Proteomes" id="UP000030745">
    <property type="component" value="Unassembled WGS sequence"/>
</dbReference>
<dbReference type="SUPFAM" id="SSF48371">
    <property type="entry name" value="ARM repeat"/>
    <property type="match status" value="1"/>
</dbReference>
<dbReference type="KEGG" id="spar:SPRG_18252"/>
<dbReference type="InterPro" id="IPR042856">
    <property type="entry name" value="RSP14"/>
</dbReference>
<evidence type="ECO:0008006" key="3">
    <source>
        <dbReference type="Google" id="ProtNLM"/>
    </source>
</evidence>
<dbReference type="EMBL" id="KK584263">
    <property type="protein sequence ID" value="KDO16214.1"/>
    <property type="molecule type" value="Genomic_DNA"/>
</dbReference>
<keyword evidence="2" id="KW-1185">Reference proteome</keyword>
<protein>
    <recommendedName>
        <fullName evidence="3">Condensin complex subunit 1 C-terminal domain-containing protein</fullName>
    </recommendedName>
</protein>
<evidence type="ECO:0000313" key="2">
    <source>
        <dbReference type="Proteomes" id="UP000030745"/>
    </source>
</evidence>
<dbReference type="Gene3D" id="1.25.10.10">
    <property type="entry name" value="Leucine-rich Repeat Variant"/>
    <property type="match status" value="1"/>
</dbReference>
<dbReference type="VEuPathDB" id="FungiDB:SPRG_18252"/>
<dbReference type="PANTHER" id="PTHR15599:SF1">
    <property type="entry name" value="RADIAL SPOKE HEAD 14 HOMOLOG"/>
    <property type="match status" value="1"/>
</dbReference>
<proteinExistence type="predicted"/>
<dbReference type="PANTHER" id="PTHR15599">
    <property type="entry name" value="RTDR1"/>
    <property type="match status" value="1"/>
</dbReference>
<evidence type="ECO:0000313" key="1">
    <source>
        <dbReference type="EMBL" id="KDO16214.1"/>
    </source>
</evidence>
<gene>
    <name evidence="1" type="ORF">SPRG_18252</name>
</gene>
<reference evidence="1 2" key="1">
    <citation type="journal article" date="2013" name="PLoS Genet.">
        <title>Distinctive expansion of potential virulence genes in the genome of the oomycete fish pathogen Saprolegnia parasitica.</title>
        <authorList>
            <person name="Jiang R.H."/>
            <person name="de Bruijn I."/>
            <person name="Haas B.J."/>
            <person name="Belmonte R."/>
            <person name="Lobach L."/>
            <person name="Christie J."/>
            <person name="van den Ackerveken G."/>
            <person name="Bottin A."/>
            <person name="Bulone V."/>
            <person name="Diaz-Moreno S.M."/>
            <person name="Dumas B."/>
            <person name="Fan L."/>
            <person name="Gaulin E."/>
            <person name="Govers F."/>
            <person name="Grenville-Briggs L.J."/>
            <person name="Horner N.R."/>
            <person name="Levin J.Z."/>
            <person name="Mammella M."/>
            <person name="Meijer H.J."/>
            <person name="Morris P."/>
            <person name="Nusbaum C."/>
            <person name="Oome S."/>
            <person name="Phillips A.J."/>
            <person name="van Rooyen D."/>
            <person name="Rzeszutek E."/>
            <person name="Saraiva M."/>
            <person name="Secombes C.J."/>
            <person name="Seidl M.F."/>
            <person name="Snel B."/>
            <person name="Stassen J.H."/>
            <person name="Sykes S."/>
            <person name="Tripathy S."/>
            <person name="van den Berg H."/>
            <person name="Vega-Arreguin J.C."/>
            <person name="Wawra S."/>
            <person name="Young S.K."/>
            <person name="Zeng Q."/>
            <person name="Dieguez-Uribeondo J."/>
            <person name="Russ C."/>
            <person name="Tyler B.M."/>
            <person name="van West P."/>
        </authorList>
    </citation>
    <scope>NUCLEOTIDE SEQUENCE [LARGE SCALE GENOMIC DNA]</scope>
    <source>
        <strain evidence="1 2">CBS 223.65</strain>
    </source>
</reference>
<accession>A0A067BD05</accession>
<dbReference type="InterPro" id="IPR011989">
    <property type="entry name" value="ARM-like"/>
</dbReference>